<dbReference type="Proteomes" id="UP000193335">
    <property type="component" value="Unassembled WGS sequence"/>
</dbReference>
<reference evidence="1 2" key="1">
    <citation type="submission" date="2017-03" db="EMBL/GenBank/DDBJ databases">
        <title>Whole genome sequences of fourteen strains of Bradyrhizobium canariense and one strain of Bradyrhizobium japonicum isolated from Lupinus (Papilionoideae: Genisteae) species in Algeria.</title>
        <authorList>
            <person name="Crovadore J."/>
            <person name="Chekireb D."/>
            <person name="Brachmann A."/>
            <person name="Chablais R."/>
            <person name="Cochard B."/>
            <person name="Lefort F."/>
        </authorList>
    </citation>
    <scope>NUCLEOTIDE SEQUENCE [LARGE SCALE GENOMIC DNA]</scope>
    <source>
        <strain evidence="1 2">UBMA197</strain>
    </source>
</reference>
<sequence>MPASGHDDAQWDCTRRQLFVARTSTLLAVRGWAAVRASMTVPEPHTQPKSGAVVWIIQIDQKDRRPRIELRQFLARKPWMRARGASLPALRM</sequence>
<comment type="caution">
    <text evidence="1">The sequence shown here is derived from an EMBL/GenBank/DDBJ whole genome shotgun (WGS) entry which is preliminary data.</text>
</comment>
<gene>
    <name evidence="1" type="ORF">BSZ19_08480</name>
</gene>
<dbReference type="EMBL" id="NAFL01000217">
    <property type="protein sequence ID" value="OSJ35455.1"/>
    <property type="molecule type" value="Genomic_DNA"/>
</dbReference>
<proteinExistence type="predicted"/>
<organism evidence="1 2">
    <name type="scientific">Bradyrhizobium japonicum</name>
    <dbReference type="NCBI Taxonomy" id="375"/>
    <lineage>
        <taxon>Bacteria</taxon>
        <taxon>Pseudomonadati</taxon>
        <taxon>Pseudomonadota</taxon>
        <taxon>Alphaproteobacteria</taxon>
        <taxon>Hyphomicrobiales</taxon>
        <taxon>Nitrobacteraceae</taxon>
        <taxon>Bradyrhizobium</taxon>
    </lineage>
</organism>
<accession>A0A1Y2JVN8</accession>
<evidence type="ECO:0000313" key="1">
    <source>
        <dbReference type="EMBL" id="OSJ35455.1"/>
    </source>
</evidence>
<evidence type="ECO:0000313" key="2">
    <source>
        <dbReference type="Proteomes" id="UP000193335"/>
    </source>
</evidence>
<protein>
    <submittedName>
        <fullName evidence="1">Uncharacterized protein</fullName>
    </submittedName>
</protein>
<dbReference type="AlphaFoldDB" id="A0A1Y2JVN8"/>
<name>A0A1Y2JVN8_BRAJP</name>